<proteinExistence type="predicted"/>
<evidence type="ECO:0000256" key="3">
    <source>
        <dbReference type="SAM" id="MobiDB-lite"/>
    </source>
</evidence>
<dbReference type="InterPro" id="IPR019734">
    <property type="entry name" value="TPR_rpt"/>
</dbReference>
<dbReference type="GO" id="GO:0006325">
    <property type="term" value="P:chromatin organization"/>
    <property type="evidence" value="ECO:0007669"/>
    <property type="project" value="InterPro"/>
</dbReference>
<feature type="compositionally biased region" description="Basic and acidic residues" evidence="3">
    <location>
        <begin position="7"/>
        <end position="17"/>
    </location>
</feature>
<evidence type="ECO:0000313" key="4">
    <source>
        <dbReference type="Proteomes" id="UP000046395"/>
    </source>
</evidence>
<protein>
    <submittedName>
        <fullName evidence="5">TPR_REGION domain-containing protein</fullName>
    </submittedName>
</protein>
<comment type="subcellular location">
    <subcellularLocation>
        <location evidence="1">Nucleus</location>
    </subcellularLocation>
</comment>
<dbReference type="PANTHER" id="PTHR15502:SF7">
    <property type="entry name" value="CALCINEURIN-BINDING PROTEIN CABIN-1"/>
    <property type="match status" value="1"/>
</dbReference>
<accession>A0A5S6QJ70</accession>
<dbReference type="InterPro" id="IPR033053">
    <property type="entry name" value="Hir3/CABIN1"/>
</dbReference>
<sequence length="1579" mass="179677">MICRPRALNEKKSDGEQLRSTNGAPEEESRHVASIEAQEAKALQEYSEAVSWIAQGRMEEAEAKLQKLWHSELIQTSAGKKSAGFSRSILKLRRAIEKNLAPFLSKSGRHSEAIDFYINVCEHEPDNFMAWYSLGIEGWKAFNFVIAREAFLYARALNSDNFSCLEHLASTFFVLGDHGNCLQILAEMLKRKPSCLRCLVLRDEIFRRQPYLRAVSEHLFPSPGSSYSIEYRQQVVAPLDAIAKKLRRDSVSLELDAIVPPDPRNVLTLVDLGDALLSTYEWIKEQPMGLMRPVVWTGVWTFPLTHSIRERVHAEESEGGCMIPPGNAESTQSEGNKVEYVGLLSGGNGMTDSASSENLMGMSNESNSRDAFAVKRRSTRLTPGFRLDDTQMYGPTSSQKVCLREKLATLLPKVLTDVEDDSPVDTSEKAHVESVPEKAPMEAEFLNGEISVEVLRRFSVECRSKPIIFMLQVFLHLLTGVERLRWPDRLRHIFLRCQDLWACHVQENIQSKLDNGPVDVVETHCRIRLLTAELQRSLGVLEDCCPSLLSMLSAVDKFQYKDFTIRIINLFLKCDNCAGSWEKSALFYSRCKESQLADAEPICLPNSGDYICLERMQSEMKSKSVKKLIDFVHQIVSLGNADRAISILEKAVSENCGSDIGLIDCRLLLCECYKEVNDPTSCAKALCELLGAIAQRYQRVNFKEKRATWSIIGSSLRVASWLMLEERSQAPELSAKFYRSVATSLVDIIAFADEYPLYNQDIPDNCWALPYMLLYHVAKKIEFSALESGSDLPSSQPNAKDHQLLTCGLTILKIAHEVLGSRGLCTLQDGRLLSFFAEEILLTLRHPRFIDLPAQPAAAECMQMAEQCFYCLYKHPAKRKRHLDEHDCPPAELTWKRGITVFEFLCPVKLPECDEPTSSAIPADLVAMLQRILRVVPAELKADRLLRQWDSFFDGELDDPPRLTSPDPEIAIVGNIYYLIADHLMKSAQLEEAVPYYLRYLTICSQHFDGWGGLGMTCVGILETRFFSTNLNYCAEDEVWVEYWSRRARVCFEKALALNACNLIIRMEYAVIAYCLHSFFSRMIRKNPQLEASELEKKNVRRRDFLTCVQRVLNNMIDTGLSQLDSKDHWLVYYFLGKVGEKENMGLDKVLLYYFKATYALYMDGERCPSKIPYKSPIPRGALERLEVFYRIHVYVQKRFHRGNASEDEAMLAFCFLTGLHSSPFSMTNEVIFDSKRQARETDSLVYRISNVAELFERSLLVISSTSVESASGLDLAALKQSVMDLCRVGFVACIQRFMYHYKAYYRLAYYYYSLAPTPDPAMGVELLFGPIESSCLPFTTALFQTRKQGQLFENVWNYSIDDVTRGGSFKEHMNRTVELLVRMFESLESCTALCDLLLFLGRKPDSDRTYLLEVDRLSCVAQLQAAIGRLVMRKFSESEDYYEKMCYYVTTCRLYLNMAHIAEFDSALWKQRILTMFQQLTGNPHASNMTHAISYLRTFVEKSSPDANRPWKPFNHPLAKKRATRPVRGLQSKKVKVVRTNLACTYRGSSMRSLSSGCLTTSENGALLNREDRSTECT</sequence>
<dbReference type="STRING" id="70415.A0A5S6QJ70"/>
<reference evidence="5" key="1">
    <citation type="submission" date="2019-12" db="UniProtKB">
        <authorList>
            <consortium name="WormBaseParasite"/>
        </authorList>
    </citation>
    <scope>IDENTIFICATION</scope>
</reference>
<name>A0A5S6QJ70_TRIMR</name>
<feature type="compositionally biased region" description="Basic residues" evidence="3">
    <location>
        <begin position="1519"/>
        <end position="1531"/>
    </location>
</feature>
<dbReference type="SMART" id="SM00028">
    <property type="entry name" value="TPR"/>
    <property type="match status" value="4"/>
</dbReference>
<organism evidence="4 5">
    <name type="scientific">Trichuris muris</name>
    <name type="common">Mouse whipworm</name>
    <dbReference type="NCBI Taxonomy" id="70415"/>
    <lineage>
        <taxon>Eukaryota</taxon>
        <taxon>Metazoa</taxon>
        <taxon>Ecdysozoa</taxon>
        <taxon>Nematoda</taxon>
        <taxon>Enoplea</taxon>
        <taxon>Dorylaimia</taxon>
        <taxon>Trichinellida</taxon>
        <taxon>Trichuridae</taxon>
        <taxon>Trichuris</taxon>
    </lineage>
</organism>
<dbReference type="Gene3D" id="1.25.40.10">
    <property type="entry name" value="Tetratricopeptide repeat domain"/>
    <property type="match status" value="1"/>
</dbReference>
<feature type="region of interest" description="Disordered" evidence="3">
    <location>
        <begin position="1511"/>
        <end position="1531"/>
    </location>
</feature>
<dbReference type="PANTHER" id="PTHR15502">
    <property type="entry name" value="CALCINEURIN-BINDING PROTEIN CABIN 1-RELATED"/>
    <property type="match status" value="1"/>
</dbReference>
<keyword evidence="4" id="KW-1185">Reference proteome</keyword>
<evidence type="ECO:0000256" key="2">
    <source>
        <dbReference type="ARBA" id="ARBA00023242"/>
    </source>
</evidence>
<dbReference type="WBParaSite" id="TMUE_2000007411.1">
    <property type="protein sequence ID" value="TMUE_2000007411.1"/>
    <property type="gene ID" value="WBGene00299878"/>
</dbReference>
<dbReference type="InterPro" id="IPR011990">
    <property type="entry name" value="TPR-like_helical_dom_sf"/>
</dbReference>
<keyword evidence="2" id="KW-0539">Nucleus</keyword>
<dbReference type="SUPFAM" id="SSF48452">
    <property type="entry name" value="TPR-like"/>
    <property type="match status" value="2"/>
</dbReference>
<evidence type="ECO:0000256" key="1">
    <source>
        <dbReference type="ARBA" id="ARBA00004123"/>
    </source>
</evidence>
<evidence type="ECO:0000313" key="5">
    <source>
        <dbReference type="WBParaSite" id="TMUE_2000007411.1"/>
    </source>
</evidence>
<dbReference type="GO" id="GO:0031491">
    <property type="term" value="F:nucleosome binding"/>
    <property type="evidence" value="ECO:0007669"/>
    <property type="project" value="TreeGrafter"/>
</dbReference>
<dbReference type="GO" id="GO:0005634">
    <property type="term" value="C:nucleus"/>
    <property type="evidence" value="ECO:0007669"/>
    <property type="project" value="UniProtKB-SubCell"/>
</dbReference>
<dbReference type="Proteomes" id="UP000046395">
    <property type="component" value="Unassembled WGS sequence"/>
</dbReference>
<feature type="region of interest" description="Disordered" evidence="3">
    <location>
        <begin position="1"/>
        <end position="31"/>
    </location>
</feature>